<gene>
    <name evidence="1" type="ORF">EDE11_11216</name>
</gene>
<dbReference type="RefSeq" id="WP_197488344.1">
    <property type="nucleotide sequence ID" value="NZ_LUUF01000099.1"/>
</dbReference>
<sequence length="261" mass="29809">MSKRKYYLSEFSVNLFTSNWLLIPADQVTSGGEMRPAEKVIADNSHIYLICRRPALRFDAGTFQYQDSVASGDLIYSISGTEYRAPFQIQFPLLDDASRATLSPYPHREIRSYNAEDEIVRYLPASALSITEGMHRNRPELANLEVLYIGQAFAGGNRSAFERLQSHSTLQKILAEAAYESPESETFVATFQYEPYRVMTLFDGKAKEVIADERDIGRFYSIMDRPLKKSQQVSLAEAALIRYFEPRYNTIYKANFPSSKQ</sequence>
<accession>A0ABY2CKU9</accession>
<evidence type="ECO:0000313" key="1">
    <source>
        <dbReference type="EMBL" id="TCV82586.1"/>
    </source>
</evidence>
<comment type="caution">
    <text evidence="1">The sequence shown here is derived from an EMBL/GenBank/DDBJ whole genome shotgun (WGS) entry which is preliminary data.</text>
</comment>
<dbReference type="EMBL" id="SMCN01000012">
    <property type="protein sequence ID" value="TCV82586.1"/>
    <property type="molecule type" value="Genomic_DNA"/>
</dbReference>
<organism evidence="1 2">
    <name type="scientific">Methylomonas methanica</name>
    <dbReference type="NCBI Taxonomy" id="421"/>
    <lineage>
        <taxon>Bacteria</taxon>
        <taxon>Pseudomonadati</taxon>
        <taxon>Pseudomonadota</taxon>
        <taxon>Gammaproteobacteria</taxon>
        <taxon>Methylococcales</taxon>
        <taxon>Methylococcaceae</taxon>
        <taxon>Methylomonas</taxon>
    </lineage>
</organism>
<proteinExistence type="predicted"/>
<dbReference type="Proteomes" id="UP000295649">
    <property type="component" value="Unassembled WGS sequence"/>
</dbReference>
<reference evidence="1 2" key="1">
    <citation type="submission" date="2019-03" db="EMBL/GenBank/DDBJ databases">
        <title>Systems level insights into methane cycling in arid and semi-arid ecosystems.</title>
        <authorList>
            <person name="Kalyuzhnaya M."/>
        </authorList>
    </citation>
    <scope>NUCLEOTIDE SEQUENCE [LARGE SCALE GENOMIC DNA]</scope>
    <source>
        <strain evidence="1 2">S-1</strain>
    </source>
</reference>
<keyword evidence="2" id="KW-1185">Reference proteome</keyword>
<evidence type="ECO:0000313" key="2">
    <source>
        <dbReference type="Proteomes" id="UP000295649"/>
    </source>
</evidence>
<protein>
    <submittedName>
        <fullName evidence="1">Uncharacterized protein</fullName>
    </submittedName>
</protein>
<name>A0ABY2CKU9_METMH</name>